<evidence type="ECO:0000313" key="4">
    <source>
        <dbReference type="EMBL" id="KAK3052643.1"/>
    </source>
</evidence>
<comment type="similarity">
    <text evidence="2">Belongs to the NAD(P)-dependent epimerase/dehydratase family. Dihydroflavonol-4-reductase subfamily.</text>
</comment>
<feature type="domain" description="NAD-dependent epimerase/dehydratase" evidence="3">
    <location>
        <begin position="7"/>
        <end position="263"/>
    </location>
</feature>
<dbReference type="AlphaFoldDB" id="A0AAJ0DF36"/>
<evidence type="ECO:0000313" key="5">
    <source>
        <dbReference type="Proteomes" id="UP001271007"/>
    </source>
</evidence>
<name>A0AAJ0DF36_9PEZI</name>
<comment type="caution">
    <text evidence="4">The sequence shown here is derived from an EMBL/GenBank/DDBJ whole genome shotgun (WGS) entry which is preliminary data.</text>
</comment>
<evidence type="ECO:0000259" key="3">
    <source>
        <dbReference type="Pfam" id="PF01370"/>
    </source>
</evidence>
<dbReference type="SUPFAM" id="SSF51735">
    <property type="entry name" value="NAD(P)-binding Rossmann-fold domains"/>
    <property type="match status" value="1"/>
</dbReference>
<dbReference type="Gene3D" id="3.40.50.720">
    <property type="entry name" value="NAD(P)-binding Rossmann-like Domain"/>
    <property type="match status" value="1"/>
</dbReference>
<dbReference type="PANTHER" id="PTHR10366">
    <property type="entry name" value="NAD DEPENDENT EPIMERASE/DEHYDRATASE"/>
    <property type="match status" value="1"/>
</dbReference>
<dbReference type="Pfam" id="PF01370">
    <property type="entry name" value="Epimerase"/>
    <property type="match status" value="1"/>
</dbReference>
<dbReference type="EMBL" id="JAWDJX010000019">
    <property type="protein sequence ID" value="KAK3052643.1"/>
    <property type="molecule type" value="Genomic_DNA"/>
</dbReference>
<proteinExistence type="inferred from homology"/>
<evidence type="ECO:0000256" key="1">
    <source>
        <dbReference type="ARBA" id="ARBA00023002"/>
    </source>
</evidence>
<protein>
    <recommendedName>
        <fullName evidence="3">NAD-dependent epimerase/dehydratase domain-containing protein</fullName>
    </recommendedName>
</protein>
<dbReference type="GO" id="GO:0016616">
    <property type="term" value="F:oxidoreductase activity, acting on the CH-OH group of donors, NAD or NADP as acceptor"/>
    <property type="evidence" value="ECO:0007669"/>
    <property type="project" value="TreeGrafter"/>
</dbReference>
<reference evidence="4" key="1">
    <citation type="submission" date="2023-04" db="EMBL/GenBank/DDBJ databases">
        <title>Black Yeasts Isolated from many extreme environments.</title>
        <authorList>
            <person name="Coleine C."/>
            <person name="Stajich J.E."/>
            <person name="Selbmann L."/>
        </authorList>
    </citation>
    <scope>NUCLEOTIDE SEQUENCE</scope>
    <source>
        <strain evidence="4">CCFEE 5312</strain>
    </source>
</reference>
<dbReference type="InterPro" id="IPR036291">
    <property type="entry name" value="NAD(P)-bd_dom_sf"/>
</dbReference>
<keyword evidence="1" id="KW-0560">Oxidoreductase</keyword>
<gene>
    <name evidence="4" type="ORF">LTR09_006124</name>
</gene>
<accession>A0AAJ0DF36</accession>
<sequence length="348" mass="37352">MAQGDHVLLTGATGHLGFRVLLYLLEHGYQVRAAVRSAKKSDALTSNPSLKALNRGSQLSFTTVPDFLAANAFDEAVQGIKYIVHVASPIPKGEPEDGDYDAAFYQPAIRGTLGVLESAQKAGGVKRIVVTSSAVALTGPSMGIGGDGTKVWNSKDRQDGKYEPFTEARGAYAASKVYALNEAEAWIAKEKPAFDVIHIHPAFIFGRDNLADDTATFQTGTNKFVVNVALGNATAGVTLPLSYTHVDDSALAHVLALNPKVEGNQSFILSNSGQEGESYADIVKVVEEKYPEQVKSGLFKGKEAWGSAQWNADVKKTEELLGRKQAGLEEVTVSVLDHYVEVAKKEQE</sequence>
<organism evidence="4 5">
    <name type="scientific">Extremus antarcticus</name>
    <dbReference type="NCBI Taxonomy" id="702011"/>
    <lineage>
        <taxon>Eukaryota</taxon>
        <taxon>Fungi</taxon>
        <taxon>Dikarya</taxon>
        <taxon>Ascomycota</taxon>
        <taxon>Pezizomycotina</taxon>
        <taxon>Dothideomycetes</taxon>
        <taxon>Dothideomycetidae</taxon>
        <taxon>Mycosphaerellales</taxon>
        <taxon>Extremaceae</taxon>
        <taxon>Extremus</taxon>
    </lineage>
</organism>
<keyword evidence="5" id="KW-1185">Reference proteome</keyword>
<dbReference type="Proteomes" id="UP001271007">
    <property type="component" value="Unassembled WGS sequence"/>
</dbReference>
<dbReference type="InterPro" id="IPR001509">
    <property type="entry name" value="Epimerase_deHydtase"/>
</dbReference>
<evidence type="ECO:0000256" key="2">
    <source>
        <dbReference type="ARBA" id="ARBA00023445"/>
    </source>
</evidence>
<dbReference type="PANTHER" id="PTHR10366:SF564">
    <property type="entry name" value="STEROL-4-ALPHA-CARBOXYLATE 3-DEHYDROGENASE, DECARBOXYLATING"/>
    <property type="match status" value="1"/>
</dbReference>
<dbReference type="InterPro" id="IPR050425">
    <property type="entry name" value="NAD(P)_dehydrat-like"/>
</dbReference>